<evidence type="ECO:0000256" key="10">
    <source>
        <dbReference type="ARBA" id="ARBA00023065"/>
    </source>
</evidence>
<dbReference type="InterPro" id="IPR051173">
    <property type="entry name" value="Ca_channel_alpha-2/delta"/>
</dbReference>
<evidence type="ECO:0000256" key="2">
    <source>
        <dbReference type="ARBA" id="ARBA00022448"/>
    </source>
</evidence>
<evidence type="ECO:0000313" key="16">
    <source>
        <dbReference type="Proteomes" id="UP000515163"/>
    </source>
</evidence>
<dbReference type="Pfam" id="PF22673">
    <property type="entry name" value="MCP-like_PDC_1"/>
    <property type="match status" value="1"/>
</dbReference>
<sequence length="957" mass="108281">MVPLKQFCRCVVVVWLALFCSTSRSAPLTESIVKSWSEKVEQYLLKLAEEGLKSKELQEYYDSAVYTVENKKGSETVSSVKSRLGDYFVKKEQAARKVAEQVQRLHDEFYTNATLQEKAKVKYLKDLGKKYYADKDIVKTLPYLDFNTLFKLRVSKEQSAVKISDQIVRNEAKLIETVFWSSALDEIFKKNLEEDPELRWQNFGSVEGVLRQYPSSEWQTNFAGFHIDYDPRMRPWYIGATSGPKDIVIVLDCSLSMKGKRLTMAKEVAKTVLNTLTKQDFVNVICGHASNWDEVGKYYEYDTEVLSCQKDRLVPASTSHKKDLIEKIDNLKAGGTSELKKAFKIAFNLLQGRAKTGCQSIIIFVTDGLDNDGDPVRCGTGYYTRSGYVPGQLCKYNWNDVWDEVEKLNKYVIPKSRIFSYLTNDNGGEQFPGKLACDNNGYMKKLVETENIISQMQDYYSFLASNTISILNNVTWTSPYLDASGLGLMVTVAIPVISKLTNKTIGVVGIDATLEEIENVLLNDQWGSVYAFLINNEGETIFHPLLRPSTELVDDPIFIQISDLEQRNGIPKEFTKVKDDMINGKTGYLKIEDAIRSIPKGDFQDGVVLEKTPSTYYYTSISDSVYAFAFNLADSDEQFRHPLRPNVTSDLPTNYHNNIEGYDSPEVKKELGDLYRNLGVEYNLAKYPNIHITKDHTTVMLAPKCFCHPNDYLFHYNMTSIIVQGHKLINDMSANIGCPNGMYSTAVRPDVMMTGKIEKTWLSRTHEILKDVRWTYVGTRSGVFRSFPGHRSRRNYDPTKRPWYQRTLVSPAKTSVSNAYMDASGIGKVVTVSQAVFQGIPSDQDMLSINCTEDHNIRGGCPCTSNTQCLSGKCRTYSNNKQVCAGDHVEAVTALDILYSDFHKRVYDLMKDPDGERSCDQNYTCADGIHTCQTKCYLIDSLANLVTDPSFLTVSTT</sequence>
<dbReference type="FunFam" id="3.30.450.20:FF:000267">
    <property type="entry name" value="Voltage-dependent calcium channel subunit alpha-2/delta-1"/>
    <property type="match status" value="1"/>
</dbReference>
<keyword evidence="11" id="KW-0472">Membrane</keyword>
<keyword evidence="8" id="KW-0851">Voltage-gated channel</keyword>
<protein>
    <submittedName>
        <fullName evidence="17">Voltage-dependent calcium channel subunit alpha-2/delta-1-like</fullName>
    </submittedName>
</protein>
<keyword evidence="12" id="KW-0325">Glycoprotein</keyword>
<name>A0A6P8HPB9_ACTTE</name>
<comment type="subcellular location">
    <subcellularLocation>
        <location evidence="1">Membrane</location>
        <topology evidence="1">Single-pass type I membrane protein</topology>
    </subcellularLocation>
</comment>
<dbReference type="InterPro" id="IPR002035">
    <property type="entry name" value="VWF_A"/>
</dbReference>
<keyword evidence="7" id="KW-0106">Calcium</keyword>
<evidence type="ECO:0000256" key="6">
    <source>
        <dbReference type="ARBA" id="ARBA00022729"/>
    </source>
</evidence>
<evidence type="ECO:0000256" key="13">
    <source>
        <dbReference type="ARBA" id="ARBA00023303"/>
    </source>
</evidence>
<dbReference type="CDD" id="cd18773">
    <property type="entry name" value="PDC1_HK_sensor"/>
    <property type="match status" value="1"/>
</dbReference>
<evidence type="ECO:0000256" key="7">
    <source>
        <dbReference type="ARBA" id="ARBA00022837"/>
    </source>
</evidence>
<keyword evidence="10" id="KW-0406">Ion transport</keyword>
<dbReference type="PANTHER" id="PTHR10166">
    <property type="entry name" value="VOLTAGE-DEPENDENT CALCIUM CHANNEL SUBUNIT ALPHA-2/DELTA-RELATED"/>
    <property type="match status" value="1"/>
</dbReference>
<dbReference type="InterPro" id="IPR036465">
    <property type="entry name" value="vWFA_dom_sf"/>
</dbReference>
<evidence type="ECO:0000256" key="8">
    <source>
        <dbReference type="ARBA" id="ARBA00022882"/>
    </source>
</evidence>
<keyword evidence="3" id="KW-0109">Calcium transport</keyword>
<evidence type="ECO:0000256" key="5">
    <source>
        <dbReference type="ARBA" id="ARBA00022692"/>
    </source>
</evidence>
<dbReference type="Gene3D" id="3.40.50.410">
    <property type="entry name" value="von Willebrand factor, type A domain"/>
    <property type="match status" value="1"/>
</dbReference>
<dbReference type="Proteomes" id="UP000515163">
    <property type="component" value="Unplaced"/>
</dbReference>
<evidence type="ECO:0000313" key="17">
    <source>
        <dbReference type="RefSeq" id="XP_031554477.1"/>
    </source>
</evidence>
<evidence type="ECO:0000256" key="9">
    <source>
        <dbReference type="ARBA" id="ARBA00022989"/>
    </source>
</evidence>
<evidence type="ECO:0000256" key="12">
    <source>
        <dbReference type="ARBA" id="ARBA00023180"/>
    </source>
</evidence>
<dbReference type="GO" id="GO:0005245">
    <property type="term" value="F:voltage-gated calcium channel activity"/>
    <property type="evidence" value="ECO:0007669"/>
    <property type="project" value="TreeGrafter"/>
</dbReference>
<dbReference type="Pfam" id="PF00092">
    <property type="entry name" value="VWA"/>
    <property type="match status" value="1"/>
</dbReference>
<evidence type="ECO:0000256" key="14">
    <source>
        <dbReference type="SAM" id="SignalP"/>
    </source>
</evidence>
<reference evidence="17" key="1">
    <citation type="submission" date="2025-08" db="UniProtKB">
        <authorList>
            <consortium name="RefSeq"/>
        </authorList>
    </citation>
    <scope>IDENTIFICATION</scope>
</reference>
<dbReference type="InParanoid" id="A0A6P8HPB9"/>
<keyword evidence="5" id="KW-0812">Transmembrane</keyword>
<dbReference type="AlphaFoldDB" id="A0A6P8HPB9"/>
<feature type="domain" description="VWFA" evidence="15">
    <location>
        <begin position="246"/>
        <end position="463"/>
    </location>
</feature>
<feature type="non-terminal residue" evidence="17">
    <location>
        <position position="957"/>
    </location>
</feature>
<evidence type="ECO:0000256" key="1">
    <source>
        <dbReference type="ARBA" id="ARBA00004479"/>
    </source>
</evidence>
<dbReference type="PANTHER" id="PTHR10166:SF43">
    <property type="entry name" value="VWA N-TERMINAL DOMAIN-CONTAINING PROTEIN"/>
    <property type="match status" value="1"/>
</dbReference>
<dbReference type="InterPro" id="IPR013608">
    <property type="entry name" value="VWA_N"/>
</dbReference>
<dbReference type="OrthoDB" id="10054666at2759"/>
<accession>A0A6P8HPB9</accession>
<feature type="unsure residue" description="D or N" evidence="17">
    <location>
        <position position="731"/>
    </location>
</feature>
<dbReference type="FunFam" id="3.40.50.410:FF:000260">
    <property type="entry name" value="Predicted protein"/>
    <property type="match status" value="1"/>
</dbReference>
<evidence type="ECO:0000256" key="11">
    <source>
        <dbReference type="ARBA" id="ARBA00023136"/>
    </source>
</evidence>
<dbReference type="SMART" id="SM00327">
    <property type="entry name" value="VWA"/>
    <property type="match status" value="1"/>
</dbReference>
<dbReference type="KEGG" id="aten:116291448"/>
<keyword evidence="4" id="KW-0107">Calcium channel</keyword>
<dbReference type="Pfam" id="PF08399">
    <property type="entry name" value="VWA_N"/>
    <property type="match status" value="1"/>
</dbReference>
<keyword evidence="2" id="KW-0813">Transport</keyword>
<feature type="signal peptide" evidence="14">
    <location>
        <begin position="1"/>
        <end position="25"/>
    </location>
</feature>
<dbReference type="SUPFAM" id="SSF53300">
    <property type="entry name" value="vWA-like"/>
    <property type="match status" value="1"/>
</dbReference>
<keyword evidence="6 14" id="KW-0732">Signal</keyword>
<keyword evidence="16" id="KW-1185">Reference proteome</keyword>
<evidence type="ECO:0000259" key="15">
    <source>
        <dbReference type="PROSITE" id="PS50234"/>
    </source>
</evidence>
<dbReference type="PROSITE" id="PS50234">
    <property type="entry name" value="VWFA"/>
    <property type="match status" value="1"/>
</dbReference>
<dbReference type="GO" id="GO:0005891">
    <property type="term" value="C:voltage-gated calcium channel complex"/>
    <property type="evidence" value="ECO:0007669"/>
    <property type="project" value="TreeGrafter"/>
</dbReference>
<feature type="chain" id="PRO_5027857950" evidence="14">
    <location>
        <begin position="26"/>
        <end position="957"/>
    </location>
</feature>
<keyword evidence="9" id="KW-1133">Transmembrane helix</keyword>
<keyword evidence="13" id="KW-0407">Ion channel</keyword>
<organism evidence="16 17">
    <name type="scientific">Actinia tenebrosa</name>
    <name type="common">Australian red waratah sea anemone</name>
    <dbReference type="NCBI Taxonomy" id="6105"/>
    <lineage>
        <taxon>Eukaryota</taxon>
        <taxon>Metazoa</taxon>
        <taxon>Cnidaria</taxon>
        <taxon>Anthozoa</taxon>
        <taxon>Hexacorallia</taxon>
        <taxon>Actiniaria</taxon>
        <taxon>Actiniidae</taxon>
        <taxon>Actinia</taxon>
    </lineage>
</organism>
<evidence type="ECO:0000256" key="4">
    <source>
        <dbReference type="ARBA" id="ARBA00022673"/>
    </source>
</evidence>
<evidence type="ECO:0000256" key="3">
    <source>
        <dbReference type="ARBA" id="ARBA00022568"/>
    </source>
</evidence>
<dbReference type="RefSeq" id="XP_031554477.1">
    <property type="nucleotide sequence ID" value="XM_031698617.1"/>
</dbReference>
<gene>
    <name evidence="17" type="primary">LOC116291448</name>
</gene>
<proteinExistence type="predicted"/>
<dbReference type="Gene3D" id="3.30.450.20">
    <property type="entry name" value="PAS domain"/>
    <property type="match status" value="2"/>
</dbReference>